<feature type="compositionally biased region" description="Basic residues" evidence="6">
    <location>
        <begin position="107"/>
        <end position="119"/>
    </location>
</feature>
<dbReference type="SMART" id="SM00774">
    <property type="entry name" value="WRKY"/>
    <property type="match status" value="1"/>
</dbReference>
<dbReference type="Gramene" id="rna-gnl|WGS:NBSK|LSAT_9X39381_mrna">
    <property type="protein sequence ID" value="cds-PLY78492.1"/>
    <property type="gene ID" value="gene-LSAT_9X39381"/>
</dbReference>
<evidence type="ECO:0000256" key="5">
    <source>
        <dbReference type="ARBA" id="ARBA00023242"/>
    </source>
</evidence>
<evidence type="ECO:0000313" key="8">
    <source>
        <dbReference type="EMBL" id="KAJ0185739.1"/>
    </source>
</evidence>
<evidence type="ECO:0000256" key="4">
    <source>
        <dbReference type="ARBA" id="ARBA00023163"/>
    </source>
</evidence>
<evidence type="ECO:0000259" key="7">
    <source>
        <dbReference type="PROSITE" id="PS50811"/>
    </source>
</evidence>
<sequence>MDQTATWPESLPSDRIKAFHELIQGKELTNNLREMLQWPRKIECNPTYEDGLVMQIIAMFKNTLLILGSCTSNQHLEIPTSDMCLSYSSDGQKSENSGKNEGNIIPAKRKKGCHKRRKNSWTSSQVTSTLVDDGHAWRKYGQKHINNTNHQRSYYRCTYKFDQGCLAAKQVQKIQDKPPKYKTTYMRNHTCQNLQRAPEIILDSLNSKDTSILFNFETKGLIARTRVGTFFPSIKHEQKESYPSHGNLRNEEYSFANDLHCALNACVSNNPFEPNI</sequence>
<evidence type="ECO:0000256" key="6">
    <source>
        <dbReference type="SAM" id="MobiDB-lite"/>
    </source>
</evidence>
<evidence type="ECO:0000256" key="1">
    <source>
        <dbReference type="ARBA" id="ARBA00004123"/>
    </source>
</evidence>
<name>A0A9R1WT08_LACSA</name>
<dbReference type="GO" id="GO:0000976">
    <property type="term" value="F:transcription cis-regulatory region binding"/>
    <property type="evidence" value="ECO:0000318"/>
    <property type="project" value="GO_Central"/>
</dbReference>
<proteinExistence type="predicted"/>
<organism evidence="8 9">
    <name type="scientific">Lactuca sativa</name>
    <name type="common">Garden lettuce</name>
    <dbReference type="NCBI Taxonomy" id="4236"/>
    <lineage>
        <taxon>Eukaryota</taxon>
        <taxon>Viridiplantae</taxon>
        <taxon>Streptophyta</taxon>
        <taxon>Embryophyta</taxon>
        <taxon>Tracheophyta</taxon>
        <taxon>Spermatophyta</taxon>
        <taxon>Magnoliopsida</taxon>
        <taxon>eudicotyledons</taxon>
        <taxon>Gunneridae</taxon>
        <taxon>Pentapetalae</taxon>
        <taxon>asterids</taxon>
        <taxon>campanulids</taxon>
        <taxon>Asterales</taxon>
        <taxon>Asteraceae</taxon>
        <taxon>Cichorioideae</taxon>
        <taxon>Cichorieae</taxon>
        <taxon>Lactucinae</taxon>
        <taxon>Lactuca</taxon>
    </lineage>
</organism>
<dbReference type="GO" id="GO:0006355">
    <property type="term" value="P:regulation of DNA-templated transcription"/>
    <property type="evidence" value="ECO:0000318"/>
    <property type="project" value="GO_Central"/>
</dbReference>
<dbReference type="AlphaFoldDB" id="A0A9R1WT08"/>
<dbReference type="InterPro" id="IPR036576">
    <property type="entry name" value="WRKY_dom_sf"/>
</dbReference>
<dbReference type="Gene3D" id="2.20.25.80">
    <property type="entry name" value="WRKY domain"/>
    <property type="match status" value="1"/>
</dbReference>
<keyword evidence="3" id="KW-0238">DNA-binding</keyword>
<dbReference type="SUPFAM" id="SSF118290">
    <property type="entry name" value="WRKY DNA-binding domain"/>
    <property type="match status" value="1"/>
</dbReference>
<reference evidence="8 9" key="1">
    <citation type="journal article" date="2017" name="Nat. Commun.">
        <title>Genome assembly with in vitro proximity ligation data and whole-genome triplication in lettuce.</title>
        <authorList>
            <person name="Reyes-Chin-Wo S."/>
            <person name="Wang Z."/>
            <person name="Yang X."/>
            <person name="Kozik A."/>
            <person name="Arikit S."/>
            <person name="Song C."/>
            <person name="Xia L."/>
            <person name="Froenicke L."/>
            <person name="Lavelle D.O."/>
            <person name="Truco M.J."/>
            <person name="Xia R."/>
            <person name="Zhu S."/>
            <person name="Xu C."/>
            <person name="Xu H."/>
            <person name="Xu X."/>
            <person name="Cox K."/>
            <person name="Korf I."/>
            <person name="Meyers B.C."/>
            <person name="Michelmore R.W."/>
        </authorList>
    </citation>
    <scope>NUCLEOTIDE SEQUENCE [LARGE SCALE GENOMIC DNA]</scope>
    <source>
        <strain evidence="9">cv. Salinas</strain>
        <tissue evidence="8">Seedlings</tissue>
    </source>
</reference>
<gene>
    <name evidence="8" type="ORF">LSAT_V11C900470450</name>
</gene>
<comment type="caution">
    <text evidence="8">The sequence shown here is derived from an EMBL/GenBank/DDBJ whole genome shotgun (WGS) entry which is preliminary data.</text>
</comment>
<dbReference type="Pfam" id="PF03106">
    <property type="entry name" value="WRKY"/>
    <property type="match status" value="1"/>
</dbReference>
<keyword evidence="5" id="KW-0539">Nucleus</keyword>
<keyword evidence="4" id="KW-0804">Transcription</keyword>
<dbReference type="EMBL" id="NBSK02000009">
    <property type="protein sequence ID" value="KAJ0185739.1"/>
    <property type="molecule type" value="Genomic_DNA"/>
</dbReference>
<protein>
    <recommendedName>
        <fullName evidence="7">WRKY domain-containing protein</fullName>
    </recommendedName>
</protein>
<dbReference type="Proteomes" id="UP000235145">
    <property type="component" value="Unassembled WGS sequence"/>
</dbReference>
<feature type="domain" description="WRKY" evidence="7">
    <location>
        <begin position="126"/>
        <end position="189"/>
    </location>
</feature>
<dbReference type="OrthoDB" id="2021064at2759"/>
<accession>A0A9R1WT08</accession>
<keyword evidence="2" id="KW-0805">Transcription regulation</keyword>
<evidence type="ECO:0000256" key="3">
    <source>
        <dbReference type="ARBA" id="ARBA00023125"/>
    </source>
</evidence>
<feature type="region of interest" description="Disordered" evidence="6">
    <location>
        <begin position="87"/>
        <end position="125"/>
    </location>
</feature>
<keyword evidence="9" id="KW-1185">Reference proteome</keyword>
<evidence type="ECO:0000313" key="9">
    <source>
        <dbReference type="Proteomes" id="UP000235145"/>
    </source>
</evidence>
<dbReference type="GO" id="GO:0005634">
    <property type="term" value="C:nucleus"/>
    <property type="evidence" value="ECO:0000318"/>
    <property type="project" value="GO_Central"/>
</dbReference>
<dbReference type="PROSITE" id="PS50811">
    <property type="entry name" value="WRKY"/>
    <property type="match status" value="1"/>
</dbReference>
<dbReference type="InterPro" id="IPR044810">
    <property type="entry name" value="WRKY_plant"/>
</dbReference>
<dbReference type="PANTHER" id="PTHR31282">
    <property type="entry name" value="WRKY TRANSCRIPTION FACTOR 21-RELATED"/>
    <property type="match status" value="1"/>
</dbReference>
<dbReference type="InterPro" id="IPR003657">
    <property type="entry name" value="WRKY_dom"/>
</dbReference>
<dbReference type="GO" id="GO:0003700">
    <property type="term" value="F:DNA-binding transcription factor activity"/>
    <property type="evidence" value="ECO:0000318"/>
    <property type="project" value="GO_Central"/>
</dbReference>
<comment type="subcellular location">
    <subcellularLocation>
        <location evidence="1">Nucleus</location>
    </subcellularLocation>
</comment>
<evidence type="ECO:0000256" key="2">
    <source>
        <dbReference type="ARBA" id="ARBA00023015"/>
    </source>
</evidence>